<protein>
    <submittedName>
        <fullName evidence="4">TetR/AcrR family transcriptional regulator</fullName>
    </submittedName>
</protein>
<dbReference type="InterPro" id="IPR036271">
    <property type="entry name" value="Tet_transcr_reg_TetR-rel_C_sf"/>
</dbReference>
<keyword evidence="5" id="KW-1185">Reference proteome</keyword>
<dbReference type="SUPFAM" id="SSF48498">
    <property type="entry name" value="Tetracyclin repressor-like, C-terminal domain"/>
    <property type="match status" value="1"/>
</dbReference>
<reference evidence="5" key="1">
    <citation type="journal article" date="2019" name="Int. J. Syst. Evol. Microbiol.">
        <title>The Global Catalogue of Microorganisms (GCM) 10K type strain sequencing project: providing services to taxonomists for standard genome sequencing and annotation.</title>
        <authorList>
            <consortium name="The Broad Institute Genomics Platform"/>
            <consortium name="The Broad Institute Genome Sequencing Center for Infectious Disease"/>
            <person name="Wu L."/>
            <person name="Ma J."/>
        </authorList>
    </citation>
    <scope>NUCLEOTIDE SEQUENCE [LARGE SCALE GENOMIC DNA]</scope>
    <source>
        <strain evidence="5">JCM 18401</strain>
    </source>
</reference>
<comment type="caution">
    <text evidence="4">The sequence shown here is derived from an EMBL/GenBank/DDBJ whole genome shotgun (WGS) entry which is preliminary data.</text>
</comment>
<dbReference type="PROSITE" id="PS50977">
    <property type="entry name" value="HTH_TETR_2"/>
    <property type="match status" value="1"/>
</dbReference>
<evidence type="ECO:0000256" key="1">
    <source>
        <dbReference type="ARBA" id="ARBA00023125"/>
    </source>
</evidence>
<dbReference type="InterPro" id="IPR001647">
    <property type="entry name" value="HTH_TetR"/>
</dbReference>
<dbReference type="EMBL" id="BAABJZ010000009">
    <property type="protein sequence ID" value="GAA4877130.1"/>
    <property type="molecule type" value="Genomic_DNA"/>
</dbReference>
<organism evidence="4 5">
    <name type="scientific">Ferrimonas pelagia</name>
    <dbReference type="NCBI Taxonomy" id="1177826"/>
    <lineage>
        <taxon>Bacteria</taxon>
        <taxon>Pseudomonadati</taxon>
        <taxon>Pseudomonadota</taxon>
        <taxon>Gammaproteobacteria</taxon>
        <taxon>Alteromonadales</taxon>
        <taxon>Ferrimonadaceae</taxon>
        <taxon>Ferrimonas</taxon>
    </lineage>
</organism>
<dbReference type="RefSeq" id="WP_345333660.1">
    <property type="nucleotide sequence ID" value="NZ_BAABJZ010000009.1"/>
</dbReference>
<feature type="DNA-binding region" description="H-T-H motif" evidence="2">
    <location>
        <begin position="40"/>
        <end position="59"/>
    </location>
</feature>
<dbReference type="Gene3D" id="1.10.357.10">
    <property type="entry name" value="Tetracycline Repressor, domain 2"/>
    <property type="match status" value="1"/>
</dbReference>
<dbReference type="Proteomes" id="UP001499988">
    <property type="component" value="Unassembled WGS sequence"/>
</dbReference>
<dbReference type="SUPFAM" id="SSF46689">
    <property type="entry name" value="Homeodomain-like"/>
    <property type="match status" value="1"/>
</dbReference>
<sequence length="216" mass="24146">MTSQTMTADPGLGKNRPSKKQQILDAALNLFVQQGIEATATAQIAKRAGVATGTLFHHFASKEALIQALYWQIKQQLADAALAAEPSKEEDDLKRQARHYWDCALGWALAHPDALKFIGQLYHSPARDEHLEQQAMTQLLHFVPRMLEQGSALGLLRSAPMDLTLALCHSHFLASAHYFILHPQKATQSTYLDSAFEHLWNGLLHFPLHEELVLSH</sequence>
<dbReference type="InterPro" id="IPR050109">
    <property type="entry name" value="HTH-type_TetR-like_transc_reg"/>
</dbReference>
<gene>
    <name evidence="4" type="ORF">GCM10023333_08000</name>
</gene>
<evidence type="ECO:0000313" key="5">
    <source>
        <dbReference type="Proteomes" id="UP001499988"/>
    </source>
</evidence>
<dbReference type="InterPro" id="IPR009057">
    <property type="entry name" value="Homeodomain-like_sf"/>
</dbReference>
<evidence type="ECO:0000259" key="3">
    <source>
        <dbReference type="PROSITE" id="PS50977"/>
    </source>
</evidence>
<dbReference type="Pfam" id="PF00440">
    <property type="entry name" value="TetR_N"/>
    <property type="match status" value="1"/>
</dbReference>
<dbReference type="PANTHER" id="PTHR30055:SF222">
    <property type="entry name" value="REGULATORY PROTEIN"/>
    <property type="match status" value="1"/>
</dbReference>
<dbReference type="PANTHER" id="PTHR30055">
    <property type="entry name" value="HTH-TYPE TRANSCRIPTIONAL REGULATOR RUTR"/>
    <property type="match status" value="1"/>
</dbReference>
<keyword evidence="1 2" id="KW-0238">DNA-binding</keyword>
<accession>A0ABP9EF69</accession>
<name>A0ABP9EF69_9GAMM</name>
<feature type="domain" description="HTH tetR-type" evidence="3">
    <location>
        <begin position="17"/>
        <end position="77"/>
    </location>
</feature>
<evidence type="ECO:0000313" key="4">
    <source>
        <dbReference type="EMBL" id="GAA4877130.1"/>
    </source>
</evidence>
<proteinExistence type="predicted"/>
<evidence type="ECO:0000256" key="2">
    <source>
        <dbReference type="PROSITE-ProRule" id="PRU00335"/>
    </source>
</evidence>
<dbReference type="PRINTS" id="PR00455">
    <property type="entry name" value="HTHTETR"/>
</dbReference>